<reference evidence="1 2" key="1">
    <citation type="submission" date="2015-01" db="EMBL/GenBank/DDBJ databases">
        <title>The Genome Sequence of Exophiala xenobiotica CBS118157.</title>
        <authorList>
            <consortium name="The Broad Institute Genomics Platform"/>
            <person name="Cuomo C."/>
            <person name="de Hoog S."/>
            <person name="Gorbushina A."/>
            <person name="Stielow B."/>
            <person name="Teixiera M."/>
            <person name="Abouelleil A."/>
            <person name="Chapman S.B."/>
            <person name="Priest M."/>
            <person name="Young S.K."/>
            <person name="Wortman J."/>
            <person name="Nusbaum C."/>
            <person name="Birren B."/>
        </authorList>
    </citation>
    <scope>NUCLEOTIDE SEQUENCE [LARGE SCALE GENOMIC DNA]</scope>
    <source>
        <strain evidence="1 2">CBS 118157</strain>
    </source>
</reference>
<name>A0A0D2FG86_9EURO</name>
<dbReference type="GeneID" id="25325507"/>
<gene>
    <name evidence="1" type="ORF">PV05_03599</name>
</gene>
<dbReference type="EMBL" id="KN847318">
    <property type="protein sequence ID" value="KIW59124.1"/>
    <property type="molecule type" value="Genomic_DNA"/>
</dbReference>
<keyword evidence="2" id="KW-1185">Reference proteome</keyword>
<accession>A0A0D2FG86</accession>
<dbReference type="RefSeq" id="XP_013319708.1">
    <property type="nucleotide sequence ID" value="XM_013464254.1"/>
</dbReference>
<protein>
    <submittedName>
        <fullName evidence="1">Uncharacterized protein</fullName>
    </submittedName>
</protein>
<evidence type="ECO:0000313" key="2">
    <source>
        <dbReference type="Proteomes" id="UP000054342"/>
    </source>
</evidence>
<evidence type="ECO:0000313" key="1">
    <source>
        <dbReference type="EMBL" id="KIW59124.1"/>
    </source>
</evidence>
<proteinExistence type="predicted"/>
<dbReference type="OrthoDB" id="2123952at2759"/>
<sequence>MPPEDRYRKFTIGANGTESQVIIDDYLRDMHTYRQGFSSTSAACAGSLTNRRSSLFDIVNVRHSWNSEVSSDEVRQAMYKYAANLDSEGRTSLTPDEALTHLRYWEHTIHRRRFSSAEAMETLVNTHFLVAVAMTLLSGQDSQEADPFCSQKKAFCYLLTQFESLLRVKDLGHHNRKGLESAAAFGCHLMAKYAKDAEIVINATEILRGIMHVLSEIGSGANLLLRDGALGRSATGC</sequence>
<dbReference type="AlphaFoldDB" id="A0A0D2FG86"/>
<dbReference type="Proteomes" id="UP000054342">
    <property type="component" value="Unassembled WGS sequence"/>
</dbReference>
<dbReference type="HOGENOM" id="CLU_1170654_0_0_1"/>
<organism evidence="1 2">
    <name type="scientific">Exophiala xenobiotica</name>
    <dbReference type="NCBI Taxonomy" id="348802"/>
    <lineage>
        <taxon>Eukaryota</taxon>
        <taxon>Fungi</taxon>
        <taxon>Dikarya</taxon>
        <taxon>Ascomycota</taxon>
        <taxon>Pezizomycotina</taxon>
        <taxon>Eurotiomycetes</taxon>
        <taxon>Chaetothyriomycetidae</taxon>
        <taxon>Chaetothyriales</taxon>
        <taxon>Herpotrichiellaceae</taxon>
        <taxon>Exophiala</taxon>
    </lineage>
</organism>